<dbReference type="CDD" id="cd04301">
    <property type="entry name" value="NAT_SF"/>
    <property type="match status" value="1"/>
</dbReference>
<comment type="caution">
    <text evidence="2">The sequence shown here is derived from an EMBL/GenBank/DDBJ whole genome shotgun (WGS) entry which is preliminary data.</text>
</comment>
<gene>
    <name evidence="2" type="ORF">ICJ84_16310</name>
</gene>
<reference evidence="2" key="1">
    <citation type="journal article" date="2013" name="Int. J. Syst. Evol. Microbiol.">
        <title>Aestuariibaculum suncheonense gen. nov., sp. nov., a marine bacterium of the family Flavobacteriaceae isolated from a tidal flat and emended descriptions of the genera Gaetbulibacter and Tamlana.</title>
        <authorList>
            <person name="Jeong S.H."/>
            <person name="Park M.S."/>
            <person name="Jin H.M."/>
            <person name="Lee K."/>
            <person name="Park W."/>
            <person name="Jeon C.O."/>
        </authorList>
    </citation>
    <scope>NUCLEOTIDE SEQUENCE</scope>
    <source>
        <strain evidence="2">SC17</strain>
    </source>
</reference>
<dbReference type="PROSITE" id="PS51186">
    <property type="entry name" value="GNAT"/>
    <property type="match status" value="1"/>
</dbReference>
<sequence>MRFAKKYWTKRRRFTPEYIYWKFRGQDQATLESFLLAEKEGEVIGQFGIIPCHLKVDEKIYDAQWACDLMVDKTARGQGVAYELYEFAHKKASVTLGSDPSPAASKSMLKNGYVLVPGPRKFIFPVKIGEAFKLKKVNSSLLNYCYNPFLFLIRCFPKSGFQKISSKEYLSLIKRDSNEFMYCAYNKAFLNWRFSSFKSYYSGIDCYKKNADNFFSGYMNGQVYYITDFNCSNVRFFFEIIHFIYSKHKASPILRVKFFSNNSKLSGILPFLGFVRFRTLTQIVLYTTNEAILRAVKTKKFYYTLLDSDENI</sequence>
<evidence type="ECO:0000313" key="3">
    <source>
        <dbReference type="Proteomes" id="UP000602057"/>
    </source>
</evidence>
<feature type="domain" description="N-acetyltransferase" evidence="1">
    <location>
        <begin position="1"/>
        <end position="135"/>
    </location>
</feature>
<dbReference type="Pfam" id="PF13527">
    <property type="entry name" value="Acetyltransf_9"/>
    <property type="match status" value="1"/>
</dbReference>
<dbReference type="GO" id="GO:0016747">
    <property type="term" value="F:acyltransferase activity, transferring groups other than amino-acyl groups"/>
    <property type="evidence" value="ECO:0007669"/>
    <property type="project" value="InterPro"/>
</dbReference>
<evidence type="ECO:0000313" key="2">
    <source>
        <dbReference type="EMBL" id="MBD0836999.1"/>
    </source>
</evidence>
<keyword evidence="3" id="KW-1185">Reference proteome</keyword>
<reference evidence="2" key="2">
    <citation type="submission" date="2020-09" db="EMBL/GenBank/DDBJ databases">
        <authorList>
            <person name="Wu Z."/>
        </authorList>
    </citation>
    <scope>NUCLEOTIDE SEQUENCE</scope>
    <source>
        <strain evidence="2">SC17</strain>
    </source>
</reference>
<protein>
    <submittedName>
        <fullName evidence="2">GNAT family N-acetyltransferase</fullName>
    </submittedName>
</protein>
<accession>A0A8J6UJ72</accession>
<dbReference type="InterPro" id="IPR016181">
    <property type="entry name" value="Acyl_CoA_acyltransferase"/>
</dbReference>
<evidence type="ECO:0000259" key="1">
    <source>
        <dbReference type="PROSITE" id="PS51186"/>
    </source>
</evidence>
<organism evidence="2 3">
    <name type="scientific">Aestuariibaculum suncheonense</name>
    <dbReference type="NCBI Taxonomy" id="1028745"/>
    <lineage>
        <taxon>Bacteria</taxon>
        <taxon>Pseudomonadati</taxon>
        <taxon>Bacteroidota</taxon>
        <taxon>Flavobacteriia</taxon>
        <taxon>Flavobacteriales</taxon>
        <taxon>Flavobacteriaceae</taxon>
    </lineage>
</organism>
<name>A0A8J6UJ72_9FLAO</name>
<dbReference type="Gene3D" id="3.40.630.30">
    <property type="match status" value="1"/>
</dbReference>
<proteinExistence type="predicted"/>
<dbReference type="Proteomes" id="UP000602057">
    <property type="component" value="Unassembled WGS sequence"/>
</dbReference>
<dbReference type="InterPro" id="IPR000182">
    <property type="entry name" value="GNAT_dom"/>
</dbReference>
<dbReference type="AlphaFoldDB" id="A0A8J6UJ72"/>
<dbReference type="EMBL" id="JACVXC010000009">
    <property type="protein sequence ID" value="MBD0836999.1"/>
    <property type="molecule type" value="Genomic_DNA"/>
</dbReference>
<dbReference type="SUPFAM" id="SSF55729">
    <property type="entry name" value="Acyl-CoA N-acyltransferases (Nat)"/>
    <property type="match status" value="1"/>
</dbReference>
<dbReference type="RefSeq" id="WP_188217493.1">
    <property type="nucleotide sequence ID" value="NZ_BAABGH010000002.1"/>
</dbReference>